<reference evidence="3" key="1">
    <citation type="submission" date="2022-11" db="UniProtKB">
        <authorList>
            <consortium name="WormBaseParasite"/>
        </authorList>
    </citation>
    <scope>IDENTIFICATION</scope>
</reference>
<dbReference type="GO" id="GO:0007411">
    <property type="term" value="P:axon guidance"/>
    <property type="evidence" value="ECO:0007669"/>
    <property type="project" value="TreeGrafter"/>
</dbReference>
<protein>
    <submittedName>
        <fullName evidence="3">Uncharacterized protein</fullName>
    </submittedName>
</protein>
<dbReference type="GO" id="GO:0002009">
    <property type="term" value="P:morphogenesis of an epithelium"/>
    <property type="evidence" value="ECO:0007669"/>
    <property type="project" value="TreeGrafter"/>
</dbReference>
<dbReference type="Gene3D" id="3.30.70.1040">
    <property type="entry name" value="Dystroglycan, domain 2"/>
    <property type="match status" value="1"/>
</dbReference>
<dbReference type="SUPFAM" id="SSF49313">
    <property type="entry name" value="Cadherin-like"/>
    <property type="match status" value="2"/>
</dbReference>
<keyword evidence="2" id="KW-1185">Reference proteome</keyword>
<dbReference type="WBParaSite" id="sdigi.contig176.g5682.t1">
    <property type="protein sequence ID" value="sdigi.contig176.g5682.t1"/>
    <property type="gene ID" value="sdigi.contig176.g5682"/>
</dbReference>
<dbReference type="GO" id="GO:0043236">
    <property type="term" value="F:laminin binding"/>
    <property type="evidence" value="ECO:0007669"/>
    <property type="project" value="TreeGrafter"/>
</dbReference>
<dbReference type="InterPro" id="IPR015919">
    <property type="entry name" value="Cadherin-like_sf"/>
</dbReference>
<sequence>MECFQLLLLALLLYINSTVALVPELVELVIGQPFHYAFQTDANVLDIHDASGEELPTWLIWKRNERILEGVPQPADVGKTFLRITSDQVNDVMEISVSEEIVNPCGAERNTLWMEIAFDTSLSSLTIADQLHLVNNVSRFFKINSSSLRVYSNKYKEEIRRAEVVESGMQHKPNNDAATIIWKVSCEEIDEDAIDVLEKMLMFDESDALTVSRQKLLGWELRKGTLLPRKQRSHIAGTNIISQLSGFATNEPYIRFEGTTSGTTTRSMRSTKKNDRPPVRLHSLQAFTCRRGMMCDYTIPRETFIDTEDGDTRSLSLSVYPIVADNNWLTLDRKNKQILHGISLNTGDFEFRLEARDSANQASLIL</sequence>
<dbReference type="GO" id="GO:0042383">
    <property type="term" value="C:sarcolemma"/>
    <property type="evidence" value="ECO:0007669"/>
    <property type="project" value="TreeGrafter"/>
</dbReference>
<feature type="chain" id="PRO_5037885174" evidence="1">
    <location>
        <begin position="21"/>
        <end position="366"/>
    </location>
</feature>
<dbReference type="GO" id="GO:0016011">
    <property type="term" value="C:dystroglycan complex"/>
    <property type="evidence" value="ECO:0007669"/>
    <property type="project" value="TreeGrafter"/>
</dbReference>
<dbReference type="GO" id="GO:0021675">
    <property type="term" value="P:nerve development"/>
    <property type="evidence" value="ECO:0007669"/>
    <property type="project" value="TreeGrafter"/>
</dbReference>
<evidence type="ECO:0000256" key="1">
    <source>
        <dbReference type="SAM" id="SignalP"/>
    </source>
</evidence>
<dbReference type="Gene3D" id="2.60.40.10">
    <property type="entry name" value="Immunoglobulins"/>
    <property type="match status" value="2"/>
</dbReference>
<evidence type="ECO:0000313" key="2">
    <source>
        <dbReference type="Proteomes" id="UP000887581"/>
    </source>
</evidence>
<dbReference type="Proteomes" id="UP000887581">
    <property type="component" value="Unplaced"/>
</dbReference>
<keyword evidence="1" id="KW-0732">Signal</keyword>
<feature type="signal peptide" evidence="1">
    <location>
        <begin position="1"/>
        <end position="20"/>
    </location>
</feature>
<dbReference type="GO" id="GO:0005509">
    <property type="term" value="F:calcium ion binding"/>
    <property type="evidence" value="ECO:0007669"/>
    <property type="project" value="InterPro"/>
</dbReference>
<dbReference type="AlphaFoldDB" id="A0A915PI44"/>
<name>A0A915PI44_9BILA</name>
<dbReference type="PANTHER" id="PTHR21559">
    <property type="entry name" value="DYSTROGLYCAN-RELATED"/>
    <property type="match status" value="1"/>
</dbReference>
<accession>A0A915PI44</accession>
<dbReference type="PANTHER" id="PTHR21559:SF21">
    <property type="entry name" value="DYSTROGLYCAN 1"/>
    <property type="match status" value="1"/>
</dbReference>
<organism evidence="2 3">
    <name type="scientific">Setaria digitata</name>
    <dbReference type="NCBI Taxonomy" id="48799"/>
    <lineage>
        <taxon>Eukaryota</taxon>
        <taxon>Metazoa</taxon>
        <taxon>Ecdysozoa</taxon>
        <taxon>Nematoda</taxon>
        <taxon>Chromadorea</taxon>
        <taxon>Rhabditida</taxon>
        <taxon>Spirurina</taxon>
        <taxon>Spiruromorpha</taxon>
        <taxon>Filarioidea</taxon>
        <taxon>Setariidae</taxon>
        <taxon>Setaria</taxon>
    </lineage>
</organism>
<proteinExistence type="predicted"/>
<dbReference type="InterPro" id="IPR027468">
    <property type="entry name" value="Alpha-dystroglycan_domain_2"/>
</dbReference>
<evidence type="ECO:0000313" key="3">
    <source>
        <dbReference type="WBParaSite" id="sdigi.contig176.g5682.t1"/>
    </source>
</evidence>
<dbReference type="InterPro" id="IPR013783">
    <property type="entry name" value="Ig-like_fold"/>
</dbReference>